<gene>
    <name evidence="1" type="ORF">Adt_10910</name>
</gene>
<protein>
    <submittedName>
        <fullName evidence="1">Uncharacterized protein</fullName>
    </submittedName>
</protein>
<evidence type="ECO:0000313" key="2">
    <source>
        <dbReference type="Proteomes" id="UP001604336"/>
    </source>
</evidence>
<evidence type="ECO:0000313" key="1">
    <source>
        <dbReference type="EMBL" id="KAL2525856.1"/>
    </source>
</evidence>
<proteinExistence type="predicted"/>
<dbReference type="Proteomes" id="UP001604336">
    <property type="component" value="Unassembled WGS sequence"/>
</dbReference>
<dbReference type="EMBL" id="JBFOLK010000003">
    <property type="protein sequence ID" value="KAL2525856.1"/>
    <property type="molecule type" value="Genomic_DNA"/>
</dbReference>
<sequence length="152" mass="17347">MLVDNGRYVNVIFLSTYEQISIDTLLEPSTETLYRFTGDCITPKGIVRLVVKMEKVPLAVHTFMKFLVVDKRNALRKAEKKEINMTFLDVEMTEASEEVVRDITIEEAAYPKDIDPKVTGVDSQTSSVEELESFVVDPNDPTRRLQVENVIF</sequence>
<dbReference type="AlphaFoldDB" id="A0ABD1ULD1"/>
<keyword evidence="2" id="KW-1185">Reference proteome</keyword>
<reference evidence="2" key="1">
    <citation type="submission" date="2024-07" db="EMBL/GenBank/DDBJ databases">
        <title>Two chromosome-level genome assemblies of Korean endemic species Abeliophyllum distichum and Forsythia ovata (Oleaceae).</title>
        <authorList>
            <person name="Jang H."/>
        </authorList>
    </citation>
    <scope>NUCLEOTIDE SEQUENCE [LARGE SCALE GENOMIC DNA]</scope>
</reference>
<accession>A0ABD1ULD1</accession>
<name>A0ABD1ULD1_9LAMI</name>
<organism evidence="1 2">
    <name type="scientific">Abeliophyllum distichum</name>
    <dbReference type="NCBI Taxonomy" id="126358"/>
    <lineage>
        <taxon>Eukaryota</taxon>
        <taxon>Viridiplantae</taxon>
        <taxon>Streptophyta</taxon>
        <taxon>Embryophyta</taxon>
        <taxon>Tracheophyta</taxon>
        <taxon>Spermatophyta</taxon>
        <taxon>Magnoliopsida</taxon>
        <taxon>eudicotyledons</taxon>
        <taxon>Gunneridae</taxon>
        <taxon>Pentapetalae</taxon>
        <taxon>asterids</taxon>
        <taxon>lamiids</taxon>
        <taxon>Lamiales</taxon>
        <taxon>Oleaceae</taxon>
        <taxon>Forsythieae</taxon>
        <taxon>Abeliophyllum</taxon>
    </lineage>
</organism>
<comment type="caution">
    <text evidence="1">The sequence shown here is derived from an EMBL/GenBank/DDBJ whole genome shotgun (WGS) entry which is preliminary data.</text>
</comment>